<sequence>MKMIKYLRLTSFSDKSTLTQSHCQPQVSLITFIQLHRGSLYRQINQLSLNPTVNLKYRSLRSFSYTEDRYTARYADS</sequence>
<reference evidence="2" key="1">
    <citation type="submission" date="2017-01" db="EMBL/GenBank/DDBJ databases">
        <authorList>
            <person name="Wang Y."/>
            <person name="White M."/>
            <person name="Kvist S."/>
            <person name="Moncalvo J.-M."/>
        </authorList>
    </citation>
    <scope>NUCLEOTIDE SEQUENCE [LARGE SCALE GENOMIC DNA]</scope>
    <source>
        <strain evidence="2">ID-206-W2</strain>
    </source>
</reference>
<dbReference type="EMBL" id="LSSM01000562">
    <property type="protein sequence ID" value="OMJ28524.1"/>
    <property type="molecule type" value="Genomic_DNA"/>
</dbReference>
<accession>A0A1R1YNR3</accession>
<organism evidence="1 2">
    <name type="scientific">Smittium culicis</name>
    <dbReference type="NCBI Taxonomy" id="133412"/>
    <lineage>
        <taxon>Eukaryota</taxon>
        <taxon>Fungi</taxon>
        <taxon>Fungi incertae sedis</taxon>
        <taxon>Zoopagomycota</taxon>
        <taxon>Kickxellomycotina</taxon>
        <taxon>Harpellomycetes</taxon>
        <taxon>Harpellales</taxon>
        <taxon>Legeriomycetaceae</taxon>
        <taxon>Smittium</taxon>
    </lineage>
</organism>
<proteinExistence type="predicted"/>
<dbReference type="Proteomes" id="UP000187429">
    <property type="component" value="Unassembled WGS sequence"/>
</dbReference>
<evidence type="ECO:0000313" key="1">
    <source>
        <dbReference type="EMBL" id="OMJ28524.1"/>
    </source>
</evidence>
<keyword evidence="2" id="KW-1185">Reference proteome</keyword>
<gene>
    <name evidence="1" type="ORF">AYI69_g2006</name>
</gene>
<dbReference type="AlphaFoldDB" id="A0A1R1YNR3"/>
<name>A0A1R1YNR3_9FUNG</name>
<comment type="caution">
    <text evidence="1">The sequence shown here is derived from an EMBL/GenBank/DDBJ whole genome shotgun (WGS) entry which is preliminary data.</text>
</comment>
<protein>
    <submittedName>
        <fullName evidence="1">Uncharacterized protein</fullName>
    </submittedName>
</protein>
<evidence type="ECO:0000313" key="2">
    <source>
        <dbReference type="Proteomes" id="UP000187429"/>
    </source>
</evidence>